<reference evidence="4 5" key="1">
    <citation type="journal article" date="2016" name="Nat. Commun.">
        <title>Thousands of microbial genomes shed light on interconnected biogeochemical processes in an aquifer system.</title>
        <authorList>
            <person name="Anantharaman K."/>
            <person name="Brown C.T."/>
            <person name="Hug L.A."/>
            <person name="Sharon I."/>
            <person name="Castelle C.J."/>
            <person name="Probst A.J."/>
            <person name="Thomas B.C."/>
            <person name="Singh A."/>
            <person name="Wilkins M.J."/>
            <person name="Karaoz U."/>
            <person name="Brodie E.L."/>
            <person name="Williams K.H."/>
            <person name="Hubbard S.S."/>
            <person name="Banfield J.F."/>
        </authorList>
    </citation>
    <scope>NUCLEOTIDE SEQUENCE [LARGE SCALE GENOMIC DNA]</scope>
</reference>
<dbReference type="InterPro" id="IPR029026">
    <property type="entry name" value="tRNA_m1G_MTases_N"/>
</dbReference>
<dbReference type="Gene3D" id="3.40.1280.10">
    <property type="match status" value="1"/>
</dbReference>
<dbReference type="PANTHER" id="PTHR46429">
    <property type="entry name" value="23S RRNA (GUANOSINE-2'-O-)-METHYLTRANSFERASE RLMB"/>
    <property type="match status" value="1"/>
</dbReference>
<dbReference type="GO" id="GO:0005829">
    <property type="term" value="C:cytosol"/>
    <property type="evidence" value="ECO:0007669"/>
    <property type="project" value="TreeGrafter"/>
</dbReference>
<dbReference type="GO" id="GO:0008173">
    <property type="term" value="F:RNA methyltransferase activity"/>
    <property type="evidence" value="ECO:0007669"/>
    <property type="project" value="InterPro"/>
</dbReference>
<evidence type="ECO:0000256" key="1">
    <source>
        <dbReference type="ARBA" id="ARBA00022603"/>
    </source>
</evidence>
<keyword evidence="1" id="KW-0489">Methyltransferase</keyword>
<dbReference type="GO" id="GO:0006396">
    <property type="term" value="P:RNA processing"/>
    <property type="evidence" value="ECO:0007669"/>
    <property type="project" value="InterPro"/>
</dbReference>
<evidence type="ECO:0000259" key="3">
    <source>
        <dbReference type="Pfam" id="PF00588"/>
    </source>
</evidence>
<evidence type="ECO:0000313" key="5">
    <source>
        <dbReference type="Proteomes" id="UP000178121"/>
    </source>
</evidence>
<keyword evidence="2" id="KW-0808">Transferase</keyword>
<dbReference type="InterPro" id="IPR001537">
    <property type="entry name" value="SpoU_MeTrfase"/>
</dbReference>
<dbReference type="InterPro" id="IPR029028">
    <property type="entry name" value="Alpha/beta_knot_MTases"/>
</dbReference>
<proteinExistence type="predicted"/>
<evidence type="ECO:0000313" key="4">
    <source>
        <dbReference type="EMBL" id="OHA21157.1"/>
    </source>
</evidence>
<comment type="caution">
    <text evidence="4">The sequence shown here is derived from an EMBL/GenBank/DDBJ whole genome shotgun (WGS) entry which is preliminary data.</text>
</comment>
<accession>A0A1G2MB88</accession>
<dbReference type="SUPFAM" id="SSF75217">
    <property type="entry name" value="alpha/beta knot"/>
    <property type="match status" value="1"/>
</dbReference>
<feature type="domain" description="tRNA/rRNA methyltransferase SpoU type" evidence="3">
    <location>
        <begin position="20"/>
        <end position="169"/>
    </location>
</feature>
<dbReference type="Pfam" id="PF00588">
    <property type="entry name" value="SpoU_methylase"/>
    <property type="match status" value="1"/>
</dbReference>
<dbReference type="Proteomes" id="UP000178121">
    <property type="component" value="Unassembled WGS sequence"/>
</dbReference>
<evidence type="ECO:0000256" key="2">
    <source>
        <dbReference type="ARBA" id="ARBA00022679"/>
    </source>
</evidence>
<protein>
    <recommendedName>
        <fullName evidence="3">tRNA/rRNA methyltransferase SpoU type domain-containing protein</fullName>
    </recommendedName>
</protein>
<dbReference type="EMBL" id="MHRI01000013">
    <property type="protein sequence ID" value="OHA21157.1"/>
    <property type="molecule type" value="Genomic_DNA"/>
</dbReference>
<dbReference type="InterPro" id="IPR004441">
    <property type="entry name" value="rRNA_MeTrfase_TrmH"/>
</dbReference>
<dbReference type="GO" id="GO:0032259">
    <property type="term" value="P:methylation"/>
    <property type="evidence" value="ECO:0007669"/>
    <property type="project" value="UniProtKB-KW"/>
</dbReference>
<dbReference type="PANTHER" id="PTHR46429:SF1">
    <property type="entry name" value="23S RRNA (GUANOSINE-2'-O-)-METHYLTRANSFERASE RLMB"/>
    <property type="match status" value="1"/>
</dbReference>
<gene>
    <name evidence="4" type="ORF">A2849_02255</name>
</gene>
<dbReference type="GO" id="GO:0003723">
    <property type="term" value="F:RNA binding"/>
    <property type="evidence" value="ECO:0007669"/>
    <property type="project" value="InterPro"/>
</dbReference>
<sequence length="177" mass="19771">MHRLSLPLFSYRLWSDMPKIFLILHNIRSVHNVGSLFRTADAIGVSSLYLTGFTPTPVDRFGRARKDLAKVSLGAQLTVPWEQRKSLRSLLRALRSAGARIVALEQHPRAIDYKKLRVKKESAIAVVVGNEVSGIPESILTLCDTIAEIPMRGRKESLNVSVAAGIFLFRLFDEIGF</sequence>
<dbReference type="AlphaFoldDB" id="A0A1G2MB88"/>
<name>A0A1G2MB88_9BACT</name>
<organism evidence="4 5">
    <name type="scientific">Candidatus Taylorbacteria bacterium RIFCSPHIGHO2_01_FULL_51_15</name>
    <dbReference type="NCBI Taxonomy" id="1802304"/>
    <lineage>
        <taxon>Bacteria</taxon>
        <taxon>Candidatus Tayloriibacteriota</taxon>
    </lineage>
</organism>